<keyword evidence="7" id="KW-1015">Disulfide bond</keyword>
<dbReference type="PANTHER" id="PTHR33938:SF15">
    <property type="entry name" value="FERULOYL ESTERASE B-RELATED"/>
    <property type="match status" value="1"/>
</dbReference>
<keyword evidence="3" id="KW-0479">Metal-binding</keyword>
<dbReference type="Gene3D" id="3.40.50.1820">
    <property type="entry name" value="alpha/beta hydrolase"/>
    <property type="match status" value="1"/>
</dbReference>
<organism evidence="9 10">
    <name type="scientific">Massilia terrae</name>
    <dbReference type="NCBI Taxonomy" id="1811224"/>
    <lineage>
        <taxon>Bacteria</taxon>
        <taxon>Pseudomonadati</taxon>
        <taxon>Pseudomonadota</taxon>
        <taxon>Betaproteobacteria</taxon>
        <taxon>Burkholderiales</taxon>
        <taxon>Oxalobacteraceae</taxon>
        <taxon>Telluria group</taxon>
        <taxon>Massilia</taxon>
    </lineage>
</organism>
<dbReference type="Pfam" id="PF07519">
    <property type="entry name" value="Tannase"/>
    <property type="match status" value="1"/>
</dbReference>
<evidence type="ECO:0000313" key="9">
    <source>
        <dbReference type="EMBL" id="MCS0660599.1"/>
    </source>
</evidence>
<proteinExistence type="inferred from homology"/>
<evidence type="ECO:0000256" key="4">
    <source>
        <dbReference type="ARBA" id="ARBA00022729"/>
    </source>
</evidence>
<feature type="chain" id="PRO_5046781371" evidence="8">
    <location>
        <begin position="23"/>
        <end position="568"/>
    </location>
</feature>
<dbReference type="InterPro" id="IPR029058">
    <property type="entry name" value="AB_hydrolase_fold"/>
</dbReference>
<dbReference type="GO" id="GO:0016787">
    <property type="term" value="F:hydrolase activity"/>
    <property type="evidence" value="ECO:0007669"/>
    <property type="project" value="UniProtKB-KW"/>
</dbReference>
<dbReference type="EMBL" id="JANUGU010000009">
    <property type="protein sequence ID" value="MCS0660599.1"/>
    <property type="molecule type" value="Genomic_DNA"/>
</dbReference>
<dbReference type="InterPro" id="IPR011118">
    <property type="entry name" value="Tannase/feruloyl_esterase"/>
</dbReference>
<evidence type="ECO:0000313" key="10">
    <source>
        <dbReference type="Proteomes" id="UP001204621"/>
    </source>
</evidence>
<evidence type="ECO:0000256" key="7">
    <source>
        <dbReference type="ARBA" id="ARBA00023157"/>
    </source>
</evidence>
<dbReference type="SUPFAM" id="SSF53474">
    <property type="entry name" value="alpha/beta-Hydrolases"/>
    <property type="match status" value="1"/>
</dbReference>
<keyword evidence="5 9" id="KW-0378">Hydrolase</keyword>
<sequence>MLKKCLAGVAGLLCGVATLAHAAPVEPVNCTAAKLAPAFAALDHGKTATLDSANWIAATNQRSGPYTVKVPAHCEVKGTIGAHRGPPNDTQYGNHFVLRIPRDWQGRFVFEGGGGNNGVVGSALGMLKNGDSALAQGYAVAAQDSGHTGRAAQFALDKQAYLDFAHEGVHDVARASKALLKAVAGEQPKYAYFVGCSNGGREALVTAQRYTDFDGVVAGAPGFAIYDQWQQNMSVLKTIARAAGVRPGAVPTDTSHAFSDPQLAFAANYFMDKCDRLDGIKDGLISNYLACKATPADYAALQCKADGGGSDDQRCLSAVQTQALREIYTGLVDANGKAIFPGFLPGGIETKLRGPYMGTSAAVPLGAFYSLMENFYFMGYGFQGYPGVSGPADTLASYPANAVAYVSGFDVNRDSAALGQGRLDFHGSNTDPSRPGPNFDAFHKRGGKLLMYTGSADHGVQVTGVMGLMDRIEAQYKDASDMARLYVIPGMDHCRGGATVDQFDQLAPLAAWVERGVAPGALVARTLPGSPLDVPGASVSRPLCAYPAYAKYIGGDPANAASYACSVQ</sequence>
<evidence type="ECO:0000256" key="1">
    <source>
        <dbReference type="ARBA" id="ARBA00006249"/>
    </source>
</evidence>
<keyword evidence="2" id="KW-0719">Serine esterase</keyword>
<dbReference type="Proteomes" id="UP001204621">
    <property type="component" value="Unassembled WGS sequence"/>
</dbReference>
<reference evidence="9 10" key="1">
    <citation type="submission" date="2022-08" db="EMBL/GenBank/DDBJ databases">
        <title>Reclassification of Massilia species as members of the genera Telluria, Duganella, Pseudoduganella, Mokoshia gen. nov. and Zemynaea gen. nov. using orthogonal and non-orthogonal genome-based approaches.</title>
        <authorList>
            <person name="Bowman J.P."/>
        </authorList>
    </citation>
    <scope>NUCLEOTIDE SEQUENCE [LARGE SCALE GENOMIC DNA]</scope>
    <source>
        <strain evidence="9 10">JCM 31606</strain>
    </source>
</reference>
<accession>A0ABT2D2X2</accession>
<evidence type="ECO:0000256" key="5">
    <source>
        <dbReference type="ARBA" id="ARBA00022801"/>
    </source>
</evidence>
<evidence type="ECO:0000256" key="3">
    <source>
        <dbReference type="ARBA" id="ARBA00022723"/>
    </source>
</evidence>
<evidence type="ECO:0000256" key="6">
    <source>
        <dbReference type="ARBA" id="ARBA00022837"/>
    </source>
</evidence>
<keyword evidence="6" id="KW-0106">Calcium</keyword>
<keyword evidence="10" id="KW-1185">Reference proteome</keyword>
<dbReference type="PANTHER" id="PTHR33938">
    <property type="entry name" value="FERULOYL ESTERASE B-RELATED"/>
    <property type="match status" value="1"/>
</dbReference>
<comment type="similarity">
    <text evidence="1">Belongs to the tannase family.</text>
</comment>
<gene>
    <name evidence="9" type="ORF">NX778_21210</name>
</gene>
<dbReference type="RefSeq" id="WP_258813793.1">
    <property type="nucleotide sequence ID" value="NZ_JANUGU010000009.1"/>
</dbReference>
<comment type="caution">
    <text evidence="9">The sequence shown here is derived from an EMBL/GenBank/DDBJ whole genome shotgun (WGS) entry which is preliminary data.</text>
</comment>
<name>A0ABT2D2X2_9BURK</name>
<evidence type="ECO:0000256" key="8">
    <source>
        <dbReference type="SAM" id="SignalP"/>
    </source>
</evidence>
<evidence type="ECO:0000256" key="2">
    <source>
        <dbReference type="ARBA" id="ARBA00022487"/>
    </source>
</evidence>
<protein>
    <submittedName>
        <fullName evidence="9">Tannase/feruloyl esterase family alpha/beta hydrolase</fullName>
    </submittedName>
</protein>
<feature type="signal peptide" evidence="8">
    <location>
        <begin position="1"/>
        <end position="22"/>
    </location>
</feature>
<keyword evidence="4 8" id="KW-0732">Signal</keyword>